<reference evidence="3" key="1">
    <citation type="submission" date="2022-08" db="UniProtKB">
        <authorList>
            <consortium name="EnsemblMetazoa"/>
        </authorList>
    </citation>
    <scope>IDENTIFICATION</scope>
    <source>
        <strain evidence="3">05x7-T-G4-1.051#20</strain>
    </source>
</reference>
<proteinExistence type="predicted"/>
<dbReference type="Proteomes" id="UP000005408">
    <property type="component" value="Unassembled WGS sequence"/>
</dbReference>
<keyword evidence="2" id="KW-0812">Transmembrane</keyword>
<evidence type="ECO:0000313" key="4">
    <source>
        <dbReference type="Proteomes" id="UP000005408"/>
    </source>
</evidence>
<evidence type="ECO:0000256" key="1">
    <source>
        <dbReference type="SAM" id="Coils"/>
    </source>
</evidence>
<dbReference type="AlphaFoldDB" id="A0A8W8NXE6"/>
<dbReference type="EnsemblMetazoa" id="G9047.1">
    <property type="protein sequence ID" value="G9047.1:cds"/>
    <property type="gene ID" value="G9047"/>
</dbReference>
<name>A0A8W8NXE6_MAGGI</name>
<keyword evidence="1" id="KW-0175">Coiled coil</keyword>
<keyword evidence="2" id="KW-1133">Transmembrane helix</keyword>
<feature type="coiled-coil region" evidence="1">
    <location>
        <begin position="67"/>
        <end position="101"/>
    </location>
</feature>
<evidence type="ECO:0000256" key="2">
    <source>
        <dbReference type="SAM" id="Phobius"/>
    </source>
</evidence>
<evidence type="ECO:0000313" key="3">
    <source>
        <dbReference type="EnsemblMetazoa" id="G9047.1:cds"/>
    </source>
</evidence>
<sequence>MFFPVCHGQRPYPAQSDITSGSLVAAAGSIGIVALAASAALTAMSSLKISKDCYSKGTTQGPGESCNDILEEERQRCEEEKGELERTLQEAQEEALELIGATITANCERWAPTNVKADCIVCAELLDDETACNNNNLCQFDENTGVCVFGFPSPV</sequence>
<feature type="transmembrane region" description="Helical" evidence="2">
    <location>
        <begin position="20"/>
        <end position="41"/>
    </location>
</feature>
<accession>A0A8W8NXE6</accession>
<protein>
    <submittedName>
        <fullName evidence="3">Uncharacterized protein</fullName>
    </submittedName>
</protein>
<keyword evidence="4" id="KW-1185">Reference proteome</keyword>
<organism evidence="3 4">
    <name type="scientific">Magallana gigas</name>
    <name type="common">Pacific oyster</name>
    <name type="synonym">Crassostrea gigas</name>
    <dbReference type="NCBI Taxonomy" id="29159"/>
    <lineage>
        <taxon>Eukaryota</taxon>
        <taxon>Metazoa</taxon>
        <taxon>Spiralia</taxon>
        <taxon>Lophotrochozoa</taxon>
        <taxon>Mollusca</taxon>
        <taxon>Bivalvia</taxon>
        <taxon>Autobranchia</taxon>
        <taxon>Pteriomorphia</taxon>
        <taxon>Ostreida</taxon>
        <taxon>Ostreoidea</taxon>
        <taxon>Ostreidae</taxon>
        <taxon>Magallana</taxon>
    </lineage>
</organism>
<keyword evidence="2" id="KW-0472">Membrane</keyword>